<reference evidence="2 3" key="1">
    <citation type="submission" date="2024-03" db="EMBL/GenBank/DDBJ databases">
        <title>A high-quality draft genome sequence of Diaporthe vaccinii, a causative agent of upright dieback and viscid rot disease in cranberry plants.</title>
        <authorList>
            <person name="Sarrasin M."/>
            <person name="Lang B.F."/>
            <person name="Burger G."/>
        </authorList>
    </citation>
    <scope>NUCLEOTIDE SEQUENCE [LARGE SCALE GENOMIC DNA]</scope>
    <source>
        <strain evidence="2 3">IS7</strain>
    </source>
</reference>
<dbReference type="Proteomes" id="UP001600888">
    <property type="component" value="Unassembled WGS sequence"/>
</dbReference>
<dbReference type="InterPro" id="IPR018712">
    <property type="entry name" value="Tle1-like_cat"/>
</dbReference>
<dbReference type="EMBL" id="JBAWTH010000095">
    <property type="protein sequence ID" value="KAL2277704.1"/>
    <property type="molecule type" value="Genomic_DNA"/>
</dbReference>
<protein>
    <recommendedName>
        <fullName evidence="1">T6SS Phospholipase effector Tle1-like catalytic domain-containing protein</fullName>
    </recommendedName>
</protein>
<organism evidence="2 3">
    <name type="scientific">Diaporthe vaccinii</name>
    <dbReference type="NCBI Taxonomy" id="105482"/>
    <lineage>
        <taxon>Eukaryota</taxon>
        <taxon>Fungi</taxon>
        <taxon>Dikarya</taxon>
        <taxon>Ascomycota</taxon>
        <taxon>Pezizomycotina</taxon>
        <taxon>Sordariomycetes</taxon>
        <taxon>Sordariomycetidae</taxon>
        <taxon>Diaporthales</taxon>
        <taxon>Diaporthaceae</taxon>
        <taxon>Diaporthe</taxon>
        <taxon>Diaporthe eres species complex</taxon>
    </lineage>
</organism>
<dbReference type="PANTHER" id="PTHR33840">
    <property type="match status" value="1"/>
</dbReference>
<evidence type="ECO:0000313" key="2">
    <source>
        <dbReference type="EMBL" id="KAL2277704.1"/>
    </source>
</evidence>
<sequence>MSSARRQSGAAAAPPSARQKKRLIVCCDGTWMNSDKGWEKGKPQPPSNVTRLARSFNRGCSDGSVQVINYQSGVGTGSTMADAFSGGAFRNGVAEHIRESYAFICGNYVDGDEIILIGFSRGAFTARSIAGMIGSLGLLTREGMEFFFPIFKDMQNWQTKNYKDPYPGIPFENKPRGENAAEDYRRVLIEKGLTRVFEGGGSGKLITIKAVAVFDTVGSLGVPSIAWMKKLGIDHTTSELRFYDTKLSDRIENAFHALALDEPRPPFSPSIWERPASNKGVTNLKQVWFPGNHGNVGGGWPNQGIANMTMAWMMDQLVSVGVEFDSGSLRRALADTERYYRDHPSAAALPTKEAPKPKGKPPRIIAMATSAVPDSLKASAAKVSKMTPKTYYKWAVDPILQGNHPVRPWSAGAILRAHSPMYTLAGTITRSPGMYHKLNSYNGKELPEYLEDTGEQIHPSVRIRLAIKGLGYDDKKQWNAAALTNAGWELAKKTNGDWAWVYEGKEDLPKKILEESELGNYEKKMLELAGGYPDILEFVDNMTLEEFQDITRRKTSVIPVPIEPSNG</sequence>
<dbReference type="Pfam" id="PF09994">
    <property type="entry name" value="T6SS_Tle1-like_cat"/>
    <property type="match status" value="1"/>
</dbReference>
<dbReference type="SUPFAM" id="SSF53474">
    <property type="entry name" value="alpha/beta-Hydrolases"/>
    <property type="match status" value="1"/>
</dbReference>
<accession>A0ABR4E5M9</accession>
<keyword evidence="3" id="KW-1185">Reference proteome</keyword>
<dbReference type="PANTHER" id="PTHR33840:SF1">
    <property type="entry name" value="TLE1 PHOSPHOLIPASE DOMAIN-CONTAINING PROTEIN"/>
    <property type="match status" value="1"/>
</dbReference>
<evidence type="ECO:0000259" key="1">
    <source>
        <dbReference type="Pfam" id="PF09994"/>
    </source>
</evidence>
<name>A0ABR4E5M9_9PEZI</name>
<gene>
    <name evidence="2" type="ORF">FJTKL_15286</name>
</gene>
<dbReference type="InterPro" id="IPR029058">
    <property type="entry name" value="AB_hydrolase_fold"/>
</dbReference>
<feature type="domain" description="T6SS Phospholipase effector Tle1-like catalytic" evidence="1">
    <location>
        <begin position="21"/>
        <end position="316"/>
    </location>
</feature>
<evidence type="ECO:0000313" key="3">
    <source>
        <dbReference type="Proteomes" id="UP001600888"/>
    </source>
</evidence>
<proteinExistence type="predicted"/>
<comment type="caution">
    <text evidence="2">The sequence shown here is derived from an EMBL/GenBank/DDBJ whole genome shotgun (WGS) entry which is preliminary data.</text>
</comment>